<keyword evidence="2" id="KW-0472">Membrane</keyword>
<dbReference type="OrthoDB" id="9802763at2"/>
<feature type="transmembrane region" description="Helical" evidence="2">
    <location>
        <begin position="6"/>
        <end position="26"/>
    </location>
</feature>
<name>A0A178KKZ4_9GAMM</name>
<dbReference type="InterPro" id="IPR004714">
    <property type="entry name" value="Cyt_oxidase_maturation_cbb3"/>
</dbReference>
<reference evidence="3 4" key="1">
    <citation type="submission" date="2016-03" db="EMBL/GenBank/DDBJ databases">
        <title>Photobacterium proteolyticum sp. nov. a protease producing bacterium isolated from ocean sediments of Laizhou Bay.</title>
        <authorList>
            <person name="Li Y."/>
        </authorList>
    </citation>
    <scope>NUCLEOTIDE SEQUENCE [LARGE SCALE GENOMIC DNA]</scope>
    <source>
        <strain evidence="3 4">R-40508</strain>
    </source>
</reference>
<feature type="compositionally biased region" description="Polar residues" evidence="1">
    <location>
        <begin position="49"/>
        <end position="68"/>
    </location>
</feature>
<protein>
    <submittedName>
        <fullName evidence="3">Cytochrome C oxidase Cbb3</fullName>
    </submittedName>
</protein>
<keyword evidence="2" id="KW-1133">Transmembrane helix</keyword>
<dbReference type="Proteomes" id="UP000078503">
    <property type="component" value="Unassembled WGS sequence"/>
</dbReference>
<dbReference type="Pfam" id="PF03597">
    <property type="entry name" value="FixS"/>
    <property type="match status" value="1"/>
</dbReference>
<dbReference type="EMBL" id="LVHF01000012">
    <property type="protein sequence ID" value="OAN17900.1"/>
    <property type="molecule type" value="Genomic_DNA"/>
</dbReference>
<sequence length="68" mass="7732">MASLYLLIPIAIIFVCIAVAIFLWAVKSEQFEDLERQGYDILFDENDENSNPKQENASKSQQPPVDKS</sequence>
<dbReference type="NCBIfam" id="TIGR00847">
    <property type="entry name" value="ccoS"/>
    <property type="match status" value="1"/>
</dbReference>
<gene>
    <name evidence="3" type="ORF">A3K86_03000</name>
</gene>
<dbReference type="PANTHER" id="PTHR41532">
    <property type="entry name" value="FIXS PROTEIN"/>
    <property type="match status" value="1"/>
</dbReference>
<organism evidence="3 4">
    <name type="scientific">Photobacterium jeanii</name>
    <dbReference type="NCBI Taxonomy" id="858640"/>
    <lineage>
        <taxon>Bacteria</taxon>
        <taxon>Pseudomonadati</taxon>
        <taxon>Pseudomonadota</taxon>
        <taxon>Gammaproteobacteria</taxon>
        <taxon>Vibrionales</taxon>
        <taxon>Vibrionaceae</taxon>
        <taxon>Photobacterium</taxon>
    </lineage>
</organism>
<evidence type="ECO:0000256" key="1">
    <source>
        <dbReference type="SAM" id="MobiDB-lite"/>
    </source>
</evidence>
<dbReference type="STRING" id="858640.A3K86_03000"/>
<dbReference type="RefSeq" id="WP_068327471.1">
    <property type="nucleotide sequence ID" value="NZ_LVHF01000012.1"/>
</dbReference>
<evidence type="ECO:0000313" key="3">
    <source>
        <dbReference type="EMBL" id="OAN17900.1"/>
    </source>
</evidence>
<dbReference type="PANTHER" id="PTHR41532:SF1">
    <property type="entry name" value="FIXS PROTEIN"/>
    <property type="match status" value="1"/>
</dbReference>
<proteinExistence type="predicted"/>
<accession>A0A178KKZ4</accession>
<keyword evidence="4" id="KW-1185">Reference proteome</keyword>
<feature type="region of interest" description="Disordered" evidence="1">
    <location>
        <begin position="42"/>
        <end position="68"/>
    </location>
</feature>
<dbReference type="AlphaFoldDB" id="A0A178KKZ4"/>
<evidence type="ECO:0000256" key="2">
    <source>
        <dbReference type="SAM" id="Phobius"/>
    </source>
</evidence>
<comment type="caution">
    <text evidence="3">The sequence shown here is derived from an EMBL/GenBank/DDBJ whole genome shotgun (WGS) entry which is preliminary data.</text>
</comment>
<keyword evidence="2" id="KW-0812">Transmembrane</keyword>
<evidence type="ECO:0000313" key="4">
    <source>
        <dbReference type="Proteomes" id="UP000078503"/>
    </source>
</evidence>